<feature type="region of interest" description="Disordered" evidence="1">
    <location>
        <begin position="560"/>
        <end position="650"/>
    </location>
</feature>
<feature type="compositionally biased region" description="Polar residues" evidence="1">
    <location>
        <begin position="237"/>
        <end position="252"/>
    </location>
</feature>
<keyword evidence="2" id="KW-1133">Transmembrane helix</keyword>
<evidence type="ECO:0000256" key="2">
    <source>
        <dbReference type="SAM" id="Phobius"/>
    </source>
</evidence>
<dbReference type="EMBL" id="ML977606">
    <property type="protein sequence ID" value="KAF1998169.1"/>
    <property type="molecule type" value="Genomic_DNA"/>
</dbReference>
<feature type="compositionally biased region" description="Gly residues" evidence="1">
    <location>
        <begin position="631"/>
        <end position="642"/>
    </location>
</feature>
<protein>
    <submittedName>
        <fullName evidence="3">Uncharacterized protein</fullName>
    </submittedName>
</protein>
<feature type="region of interest" description="Disordered" evidence="1">
    <location>
        <begin position="448"/>
        <end position="478"/>
    </location>
</feature>
<evidence type="ECO:0000313" key="4">
    <source>
        <dbReference type="Proteomes" id="UP000799779"/>
    </source>
</evidence>
<feature type="transmembrane region" description="Helical" evidence="2">
    <location>
        <begin position="118"/>
        <end position="139"/>
    </location>
</feature>
<keyword evidence="2" id="KW-0472">Membrane</keyword>
<name>A0A6A5WBK7_9PLEO</name>
<feature type="compositionally biased region" description="Basic and acidic residues" evidence="1">
    <location>
        <begin position="508"/>
        <end position="541"/>
    </location>
</feature>
<feature type="compositionally biased region" description="Low complexity" evidence="1">
    <location>
        <begin position="404"/>
        <end position="417"/>
    </location>
</feature>
<keyword evidence="4" id="KW-1185">Reference proteome</keyword>
<feature type="region of interest" description="Disordered" evidence="1">
    <location>
        <begin position="385"/>
        <end position="435"/>
    </location>
</feature>
<reference evidence="3" key="1">
    <citation type="journal article" date="2020" name="Stud. Mycol.">
        <title>101 Dothideomycetes genomes: a test case for predicting lifestyles and emergence of pathogens.</title>
        <authorList>
            <person name="Haridas S."/>
            <person name="Albert R."/>
            <person name="Binder M."/>
            <person name="Bloem J."/>
            <person name="Labutti K."/>
            <person name="Salamov A."/>
            <person name="Andreopoulos B."/>
            <person name="Baker S."/>
            <person name="Barry K."/>
            <person name="Bills G."/>
            <person name="Bluhm B."/>
            <person name="Cannon C."/>
            <person name="Castanera R."/>
            <person name="Culley D."/>
            <person name="Daum C."/>
            <person name="Ezra D."/>
            <person name="Gonzalez J."/>
            <person name="Henrissat B."/>
            <person name="Kuo A."/>
            <person name="Liang C."/>
            <person name="Lipzen A."/>
            <person name="Lutzoni F."/>
            <person name="Magnuson J."/>
            <person name="Mondo S."/>
            <person name="Nolan M."/>
            <person name="Ohm R."/>
            <person name="Pangilinan J."/>
            <person name="Park H.-J."/>
            <person name="Ramirez L."/>
            <person name="Alfaro M."/>
            <person name="Sun H."/>
            <person name="Tritt A."/>
            <person name="Yoshinaga Y."/>
            <person name="Zwiers L.-H."/>
            <person name="Turgeon B."/>
            <person name="Goodwin S."/>
            <person name="Spatafora J."/>
            <person name="Crous P."/>
            <person name="Grigoriev I."/>
        </authorList>
    </citation>
    <scope>NUCLEOTIDE SEQUENCE</scope>
    <source>
        <strain evidence="3">CBS 123094</strain>
    </source>
</reference>
<dbReference type="OrthoDB" id="3944567at2759"/>
<sequence length="669" mass="72260">MAGSDSSTSGASQLPKSEAPAISIKTSKKLPRRKVTLIAISVCLHVLLWSSIFTLVISLYLIATDPEDTTYLPTVVLTIASALVSAAYIVIHTVFSFKQRIWKHQRRHPSINRKTSYIAIRFTVTLIILWLLTSGWNFITIARRPVCLPAQRGLSGWEAGTPCMVGRAGVAISFIALIASCTIFGMLSVVRRPFEAHLFKIGYRQPANPHPTPSVSRIPSLTHSASFTSEKYRNRISASTRRSTLSNHSTTDIDPLDLNHPSTSTILSPSPIRSIGLGIFTSHAQPPPLPTAYIPPRSTSLEPTPPPIFHPTSSVTPLAPPPRIASLITPSGFVPLAVQGQYSASTWRAVHPSLPSPLGPHTSRSYPHLPQALAQGHNFSYRPRYSRSSVSLTRPHRLSTATPSGSVGWSSRSGSTGPDEGRGSSDDEESAKRASASQIAYAILNDTAFPGTTDGREWGKGKGNARHVRHASAPDTSMGRGIIGVGIGVEQNGKERLPKGWKPLLAGEGREEEKRGRGNEDDDGDSYRIRTESSPDRTDPHTALRLSLNLQHRLSLHLQMGGPASAGPPIPIRKSRSESPLRHSDIPGGAAKISENFSGNSSASTTNRLSRLPREPTILKRNSRSFTTGDTQGGGEVGGGTKEGIDRQGKRVRTFEEVKNKPLPRIAAL</sequence>
<feature type="region of interest" description="Disordered" evidence="1">
    <location>
        <begin position="237"/>
        <end position="257"/>
    </location>
</feature>
<keyword evidence="2" id="KW-0812">Transmembrane</keyword>
<feature type="transmembrane region" description="Helical" evidence="2">
    <location>
        <begin position="170"/>
        <end position="190"/>
    </location>
</feature>
<gene>
    <name evidence="3" type="ORF">P154DRAFT_439759</name>
</gene>
<dbReference type="Proteomes" id="UP000799779">
    <property type="component" value="Unassembled WGS sequence"/>
</dbReference>
<evidence type="ECO:0000256" key="1">
    <source>
        <dbReference type="SAM" id="MobiDB-lite"/>
    </source>
</evidence>
<accession>A0A6A5WBK7</accession>
<organism evidence="3 4">
    <name type="scientific">Amniculicola lignicola CBS 123094</name>
    <dbReference type="NCBI Taxonomy" id="1392246"/>
    <lineage>
        <taxon>Eukaryota</taxon>
        <taxon>Fungi</taxon>
        <taxon>Dikarya</taxon>
        <taxon>Ascomycota</taxon>
        <taxon>Pezizomycotina</taxon>
        <taxon>Dothideomycetes</taxon>
        <taxon>Pleosporomycetidae</taxon>
        <taxon>Pleosporales</taxon>
        <taxon>Amniculicolaceae</taxon>
        <taxon>Amniculicola</taxon>
    </lineage>
</organism>
<feature type="compositionally biased region" description="Basic and acidic residues" evidence="1">
    <location>
        <begin position="575"/>
        <end position="585"/>
    </location>
</feature>
<feature type="region of interest" description="Disordered" evidence="1">
    <location>
        <begin position="493"/>
        <end position="541"/>
    </location>
</feature>
<evidence type="ECO:0000313" key="3">
    <source>
        <dbReference type="EMBL" id="KAF1998169.1"/>
    </source>
</evidence>
<proteinExistence type="predicted"/>
<dbReference type="AlphaFoldDB" id="A0A6A5WBK7"/>
<feature type="transmembrane region" description="Helical" evidence="2">
    <location>
        <begin position="35"/>
        <end position="63"/>
    </location>
</feature>
<feature type="compositionally biased region" description="Polar residues" evidence="1">
    <location>
        <begin position="595"/>
        <end position="609"/>
    </location>
</feature>
<feature type="transmembrane region" description="Helical" evidence="2">
    <location>
        <begin position="75"/>
        <end position="97"/>
    </location>
</feature>